<accession>A0A7X1BTQ9</accession>
<dbReference type="AlphaFoldDB" id="A0A7X1BTQ9"/>
<sequence length="360" mass="40874">MSTYGCRMISEIDDALNLINRHTINGYSDSDIKNILSAVASATELFLKRDVYPNKSDRDNFHSFIEELKNNGISQDRVNFIHDIRVEYNNAKHNPNKLASIVEVKKILLNLRLAIVDIAALSIGRVASPIRVATTRAFWICAWDHYTGGVTEVTIFLPSEYDGWLGAHSIDQVFIHGMKWDEFKNDLPNFGGVHKHEDLISKEQVDFWFSQGDCLTPFVFEGEYKSLIVCLSKYLKDVDLLPGLAREDDKVKLLQTAVMAVSDAYANNSIDSKENQAIYALTLANSQYAILPKFNNRILFFIQKVINLVDKTPIDIKSSLTGPIWVSKETYERNKSIYRDDTIRTLIDSSNRIVLGIQNT</sequence>
<comment type="caution">
    <text evidence="1">The sequence shown here is derived from an EMBL/GenBank/DDBJ whole genome shotgun (WGS) entry which is preliminary data.</text>
</comment>
<evidence type="ECO:0000313" key="2">
    <source>
        <dbReference type="Proteomes" id="UP000548504"/>
    </source>
</evidence>
<reference evidence="1 2" key="1">
    <citation type="submission" date="2020-08" db="EMBL/GenBank/DDBJ databases">
        <title>Emergence and comparative genomics analysis of Citrobacter in Fennec fox imported from North Africa to China.</title>
        <authorList>
            <person name="Zheng B."/>
        </authorList>
    </citation>
    <scope>NUCLEOTIDE SEQUENCE [LARGE SCALE GENOMIC DNA]</scope>
    <source>
        <strain evidence="1 2">FF141</strain>
    </source>
</reference>
<dbReference type="Proteomes" id="UP000548504">
    <property type="component" value="Unassembled WGS sequence"/>
</dbReference>
<proteinExistence type="predicted"/>
<dbReference type="RefSeq" id="WP_185656682.1">
    <property type="nucleotide sequence ID" value="NZ_JACLAG010000012.1"/>
</dbReference>
<name>A0A7X1BTQ9_9ENTR</name>
<evidence type="ECO:0000313" key="1">
    <source>
        <dbReference type="EMBL" id="MBC2622943.1"/>
    </source>
</evidence>
<gene>
    <name evidence="1" type="ORF">H7I73_25245</name>
</gene>
<organism evidence="1 2">
    <name type="scientific">Citrobacter cronae</name>
    <dbReference type="NCBI Taxonomy" id="1748967"/>
    <lineage>
        <taxon>Bacteria</taxon>
        <taxon>Pseudomonadati</taxon>
        <taxon>Pseudomonadota</taxon>
        <taxon>Gammaproteobacteria</taxon>
        <taxon>Enterobacterales</taxon>
        <taxon>Enterobacteriaceae</taxon>
        <taxon>Citrobacter</taxon>
        <taxon>Citrobacter freundii complex</taxon>
    </lineage>
</organism>
<protein>
    <submittedName>
        <fullName evidence="1">Uncharacterized protein</fullName>
    </submittedName>
</protein>
<dbReference type="EMBL" id="JACLAG010000012">
    <property type="protein sequence ID" value="MBC2622943.1"/>
    <property type="molecule type" value="Genomic_DNA"/>
</dbReference>